<feature type="chain" id="PRO_5033048295" evidence="2">
    <location>
        <begin position="20"/>
        <end position="146"/>
    </location>
</feature>
<sequence>MKPLYVLVLTALLPLSSAAQEVAEFRSLPASDVVVADLMFAKRGVVVFADSANDPNFVRQMELIARDPKALAERDVVVITDTDPAAKTALRQKLRPRGFSLVLLDKDWQPELRKPLPWDVREISHAIDKFPLRRQEMNERPAAAGG</sequence>
<organism evidence="4 5">
    <name type="scientific">Paragemmobacter straminiformis</name>
    <dbReference type="NCBI Taxonomy" id="2045119"/>
    <lineage>
        <taxon>Bacteria</taxon>
        <taxon>Pseudomonadati</taxon>
        <taxon>Pseudomonadota</taxon>
        <taxon>Alphaproteobacteria</taxon>
        <taxon>Rhodobacterales</taxon>
        <taxon>Paracoccaceae</taxon>
        <taxon>Paragemmobacter</taxon>
    </lineage>
</organism>
<keyword evidence="5" id="KW-1185">Reference proteome</keyword>
<dbReference type="Proteomes" id="UP000555411">
    <property type="component" value="Unassembled WGS sequence"/>
</dbReference>
<evidence type="ECO:0000256" key="1">
    <source>
        <dbReference type="ARBA" id="ARBA00022729"/>
    </source>
</evidence>
<feature type="domain" description="DUF4174" evidence="3">
    <location>
        <begin position="42"/>
        <end position="136"/>
    </location>
</feature>
<evidence type="ECO:0000313" key="4">
    <source>
        <dbReference type="EMBL" id="MBC2834324.1"/>
    </source>
</evidence>
<gene>
    <name evidence="4" type="ORF">H7F16_02320</name>
</gene>
<dbReference type="Pfam" id="PF13778">
    <property type="entry name" value="DUF4174"/>
    <property type="match status" value="1"/>
</dbReference>
<dbReference type="AlphaFoldDB" id="A0A842I5G8"/>
<evidence type="ECO:0000256" key="2">
    <source>
        <dbReference type="SAM" id="SignalP"/>
    </source>
</evidence>
<comment type="caution">
    <text evidence="4">The sequence shown here is derived from an EMBL/GenBank/DDBJ whole genome shotgun (WGS) entry which is preliminary data.</text>
</comment>
<feature type="signal peptide" evidence="2">
    <location>
        <begin position="1"/>
        <end position="19"/>
    </location>
</feature>
<dbReference type="InterPro" id="IPR025232">
    <property type="entry name" value="DUF4174"/>
</dbReference>
<protein>
    <submittedName>
        <fullName evidence="4">DUF4174 domain-containing protein</fullName>
    </submittedName>
</protein>
<evidence type="ECO:0000313" key="5">
    <source>
        <dbReference type="Proteomes" id="UP000555411"/>
    </source>
</evidence>
<accession>A0A842I5G8</accession>
<dbReference type="EMBL" id="JACLQD010000001">
    <property type="protein sequence ID" value="MBC2834324.1"/>
    <property type="molecule type" value="Genomic_DNA"/>
</dbReference>
<reference evidence="4 5" key="1">
    <citation type="journal article" date="2017" name="Int. J. Syst. Evol. Microbiol.">
        <title>Gemmobacter straminiformis sp. nov., isolated from an artificial fountain.</title>
        <authorList>
            <person name="Kang J.Y."/>
            <person name="Kim M.J."/>
            <person name="Chun J."/>
            <person name="Son K.P."/>
            <person name="Jahng K.Y."/>
        </authorList>
    </citation>
    <scope>NUCLEOTIDE SEQUENCE [LARGE SCALE GENOMIC DNA]</scope>
    <source>
        <strain evidence="4 5">CAM-8</strain>
    </source>
</reference>
<proteinExistence type="predicted"/>
<evidence type="ECO:0000259" key="3">
    <source>
        <dbReference type="Pfam" id="PF13778"/>
    </source>
</evidence>
<name>A0A842I5G8_9RHOB</name>
<keyword evidence="1 2" id="KW-0732">Signal</keyword>